<evidence type="ECO:0000313" key="2">
    <source>
        <dbReference type="Proteomes" id="UP001597510"/>
    </source>
</evidence>
<comment type="caution">
    <text evidence="1">The sequence shown here is derived from an EMBL/GenBank/DDBJ whole genome shotgun (WGS) entry which is preliminary data.</text>
</comment>
<proteinExistence type="predicted"/>
<dbReference type="RefSeq" id="WP_379976451.1">
    <property type="nucleotide sequence ID" value="NZ_JBHULC010000001.1"/>
</dbReference>
<sequence>MIVDRKNRLVVVSRNDTGRSKLQQGLFMWKGKQGSRKHHQDLHHLMIKASL</sequence>
<name>A0ABW5J2T1_9BACT</name>
<keyword evidence="2" id="KW-1185">Reference proteome</keyword>
<gene>
    <name evidence="1" type="ORF">ACFSR2_00870</name>
</gene>
<dbReference type="Proteomes" id="UP001597510">
    <property type="component" value="Unassembled WGS sequence"/>
</dbReference>
<dbReference type="EMBL" id="JBHULC010000001">
    <property type="protein sequence ID" value="MFD2519417.1"/>
    <property type="molecule type" value="Genomic_DNA"/>
</dbReference>
<accession>A0ABW5J2T1</accession>
<protein>
    <submittedName>
        <fullName evidence="1">Uncharacterized protein</fullName>
    </submittedName>
</protein>
<organism evidence="1 2">
    <name type="scientific">Emticicia soli</name>
    <dbReference type="NCBI Taxonomy" id="2027878"/>
    <lineage>
        <taxon>Bacteria</taxon>
        <taxon>Pseudomonadati</taxon>
        <taxon>Bacteroidota</taxon>
        <taxon>Cytophagia</taxon>
        <taxon>Cytophagales</taxon>
        <taxon>Leadbetterellaceae</taxon>
        <taxon>Emticicia</taxon>
    </lineage>
</organism>
<reference evidence="2" key="1">
    <citation type="journal article" date="2019" name="Int. J. Syst. Evol. Microbiol.">
        <title>The Global Catalogue of Microorganisms (GCM) 10K type strain sequencing project: providing services to taxonomists for standard genome sequencing and annotation.</title>
        <authorList>
            <consortium name="The Broad Institute Genomics Platform"/>
            <consortium name="The Broad Institute Genome Sequencing Center for Infectious Disease"/>
            <person name="Wu L."/>
            <person name="Ma J."/>
        </authorList>
    </citation>
    <scope>NUCLEOTIDE SEQUENCE [LARGE SCALE GENOMIC DNA]</scope>
    <source>
        <strain evidence="2">KCTC 52344</strain>
    </source>
</reference>
<evidence type="ECO:0000313" key="1">
    <source>
        <dbReference type="EMBL" id="MFD2519417.1"/>
    </source>
</evidence>